<organism evidence="5 6">
    <name type="scientific">Erysiphe pulchra</name>
    <dbReference type="NCBI Taxonomy" id="225359"/>
    <lineage>
        <taxon>Eukaryota</taxon>
        <taxon>Fungi</taxon>
        <taxon>Dikarya</taxon>
        <taxon>Ascomycota</taxon>
        <taxon>Pezizomycotina</taxon>
        <taxon>Leotiomycetes</taxon>
        <taxon>Erysiphales</taxon>
        <taxon>Erysiphaceae</taxon>
        <taxon>Erysiphe</taxon>
    </lineage>
</organism>
<evidence type="ECO:0000256" key="4">
    <source>
        <dbReference type="ARBA" id="ARBA00022679"/>
    </source>
</evidence>
<evidence type="ECO:0000313" key="6">
    <source>
        <dbReference type="Proteomes" id="UP000237438"/>
    </source>
</evidence>
<evidence type="ECO:0000256" key="2">
    <source>
        <dbReference type="ARBA" id="ARBA00008954"/>
    </source>
</evidence>
<comment type="caution">
    <text evidence="5">The sequence shown here is derived from an EMBL/GenBank/DDBJ whole genome shotgun (WGS) entry which is preliminary data.</text>
</comment>
<dbReference type="Pfam" id="PF00202">
    <property type="entry name" value="Aminotran_3"/>
    <property type="match status" value="1"/>
</dbReference>
<dbReference type="GO" id="GO:0042802">
    <property type="term" value="F:identical protein binding"/>
    <property type="evidence" value="ECO:0007669"/>
    <property type="project" value="TreeGrafter"/>
</dbReference>
<dbReference type="PANTHER" id="PTHR11986">
    <property type="entry name" value="AMINOTRANSFERASE CLASS III"/>
    <property type="match status" value="1"/>
</dbReference>
<dbReference type="InterPro" id="IPR015424">
    <property type="entry name" value="PyrdxlP-dep_Trfase"/>
</dbReference>
<dbReference type="AlphaFoldDB" id="A0A2S4PI48"/>
<evidence type="ECO:0000313" key="5">
    <source>
        <dbReference type="EMBL" id="POS81710.1"/>
    </source>
</evidence>
<dbReference type="Gene3D" id="3.40.640.10">
    <property type="entry name" value="Type I PLP-dependent aspartate aminotransferase-like (Major domain)"/>
    <property type="match status" value="1"/>
</dbReference>
<dbReference type="SUPFAM" id="SSF53383">
    <property type="entry name" value="PLP-dependent transferases"/>
    <property type="match status" value="1"/>
</dbReference>
<name>A0A2S4PI48_9PEZI</name>
<dbReference type="InterPro" id="IPR005814">
    <property type="entry name" value="Aminotrans_3"/>
</dbReference>
<reference evidence="5 6" key="1">
    <citation type="submission" date="2017-10" db="EMBL/GenBank/DDBJ databases">
        <title>Development of genomic resources for the powdery mildew, Erysiphe pulchra.</title>
        <authorList>
            <person name="Wadl P.A."/>
            <person name="Mack B.M."/>
            <person name="Moore G."/>
            <person name="Beltz S.B."/>
        </authorList>
    </citation>
    <scope>NUCLEOTIDE SEQUENCE [LARGE SCALE GENOMIC DNA]</scope>
    <source>
        <strain evidence="5">Cflorida</strain>
    </source>
</reference>
<dbReference type="InterPro" id="IPR050103">
    <property type="entry name" value="Class-III_PLP-dep_AT"/>
</dbReference>
<proteinExistence type="inferred from homology"/>
<keyword evidence="4" id="KW-0808">Transferase</keyword>
<protein>
    <recommendedName>
        <fullName evidence="7">Ornithine aminotransferase</fullName>
    </recommendedName>
</protein>
<keyword evidence="3" id="KW-0032">Aminotransferase</keyword>
<accession>A0A2S4PI48</accession>
<dbReference type="PANTHER" id="PTHR11986:SF79">
    <property type="entry name" value="ACETYLORNITHINE AMINOTRANSFERASE, MITOCHONDRIAL"/>
    <property type="match status" value="1"/>
</dbReference>
<evidence type="ECO:0000256" key="3">
    <source>
        <dbReference type="ARBA" id="ARBA00022576"/>
    </source>
</evidence>
<evidence type="ECO:0008006" key="7">
    <source>
        <dbReference type="Google" id="ProtNLM"/>
    </source>
</evidence>
<dbReference type="EMBL" id="PEDP01009088">
    <property type="protein sequence ID" value="POS81710.1"/>
    <property type="molecule type" value="Genomic_DNA"/>
</dbReference>
<evidence type="ECO:0000256" key="1">
    <source>
        <dbReference type="ARBA" id="ARBA00001933"/>
    </source>
</evidence>
<dbReference type="GO" id="GO:0030170">
    <property type="term" value="F:pyridoxal phosphate binding"/>
    <property type="evidence" value="ECO:0007669"/>
    <property type="project" value="InterPro"/>
</dbReference>
<comment type="similarity">
    <text evidence="2">Belongs to the class-III pyridoxal-phosphate-dependent aminotransferase family.</text>
</comment>
<dbReference type="Proteomes" id="UP000237438">
    <property type="component" value="Unassembled WGS sequence"/>
</dbReference>
<feature type="non-terminal residue" evidence="5">
    <location>
        <position position="49"/>
    </location>
</feature>
<comment type="cofactor">
    <cofactor evidence="1">
        <name>pyridoxal 5'-phosphate</name>
        <dbReference type="ChEBI" id="CHEBI:597326"/>
    </cofactor>
</comment>
<dbReference type="GO" id="GO:0008483">
    <property type="term" value="F:transaminase activity"/>
    <property type="evidence" value="ECO:0007669"/>
    <property type="project" value="UniProtKB-KW"/>
</dbReference>
<keyword evidence="6" id="KW-1185">Reference proteome</keyword>
<gene>
    <name evidence="5" type="ORF">EPUL_006415</name>
</gene>
<dbReference type="InterPro" id="IPR015421">
    <property type="entry name" value="PyrdxlP-dep_Trfase_major"/>
</dbReference>
<sequence length="49" mass="5644">MFVFNKIDFLCRKYNTLFIVDEIQSGYGRTGLFFAHQNSGIKPDIITIA</sequence>
<dbReference type="OrthoDB" id="5419315at2759"/>
<dbReference type="STRING" id="225359.A0A2S4PI48"/>